<accession>A0ABS9KJP2</accession>
<dbReference type="SUPFAM" id="SSF52317">
    <property type="entry name" value="Class I glutamine amidotransferase-like"/>
    <property type="match status" value="1"/>
</dbReference>
<dbReference type="Proteomes" id="UP001165366">
    <property type="component" value="Unassembled WGS sequence"/>
</dbReference>
<feature type="non-terminal residue" evidence="2">
    <location>
        <position position="1"/>
    </location>
</feature>
<evidence type="ECO:0000259" key="1">
    <source>
        <dbReference type="Pfam" id="PF06283"/>
    </source>
</evidence>
<evidence type="ECO:0000313" key="3">
    <source>
        <dbReference type="Proteomes" id="UP001165366"/>
    </source>
</evidence>
<dbReference type="InterPro" id="IPR029010">
    <property type="entry name" value="ThuA-like"/>
</dbReference>
<name>A0ABS9KJP2_9BACT</name>
<dbReference type="Pfam" id="PF14100">
    <property type="entry name" value="DUF6807"/>
    <property type="match status" value="1"/>
</dbReference>
<evidence type="ECO:0000313" key="2">
    <source>
        <dbReference type="EMBL" id="MCG2591072.1"/>
    </source>
</evidence>
<feature type="domain" description="ThuA-like" evidence="1">
    <location>
        <begin position="313"/>
        <end position="534"/>
    </location>
</feature>
<dbReference type="RefSeq" id="WP_237856627.1">
    <property type="nucleotide sequence ID" value="NZ_JAKLWS010000064.1"/>
</dbReference>
<dbReference type="Pfam" id="PF06283">
    <property type="entry name" value="ThuA"/>
    <property type="match status" value="1"/>
</dbReference>
<dbReference type="PANTHER" id="PTHR40469:SF2">
    <property type="entry name" value="GALACTOSE-BINDING DOMAIN-LIKE SUPERFAMILY PROTEIN"/>
    <property type="match status" value="1"/>
</dbReference>
<comment type="caution">
    <text evidence="2">The sequence shown here is derived from an EMBL/GenBank/DDBJ whole genome shotgun (WGS) entry which is preliminary data.</text>
</comment>
<gene>
    <name evidence="2" type="ORF">L6773_21050</name>
</gene>
<reference evidence="2" key="1">
    <citation type="submission" date="2022-01" db="EMBL/GenBank/DDBJ databases">
        <authorList>
            <person name="Wang Y."/>
        </authorList>
    </citation>
    <scope>NUCLEOTIDE SEQUENCE</scope>
    <source>
        <strain evidence="2">WB101</strain>
    </source>
</reference>
<dbReference type="EMBL" id="JAKLWS010000064">
    <property type="protein sequence ID" value="MCG2591072.1"/>
    <property type="molecule type" value="Genomic_DNA"/>
</dbReference>
<reference evidence="2" key="2">
    <citation type="submission" date="2024-05" db="EMBL/GenBank/DDBJ databases">
        <title>Rhodohalobacter halophilus gen. nov., sp. nov., a moderately halophilic member of the family Balneolaceae.</title>
        <authorList>
            <person name="Xia J."/>
        </authorList>
    </citation>
    <scope>NUCLEOTIDE SEQUENCE</scope>
    <source>
        <strain evidence="2">WB101</strain>
    </source>
</reference>
<dbReference type="PANTHER" id="PTHR40469">
    <property type="entry name" value="SECRETED GLYCOSYL HYDROLASE"/>
    <property type="match status" value="1"/>
</dbReference>
<dbReference type="InterPro" id="IPR029475">
    <property type="entry name" value="DUF6807"/>
</dbReference>
<sequence length="537" mass="61126">VTDSGEDLTLRIDGKNVLSYRHAVTSPPEGVSELYSRNGYIHPLWSPGGEVITRIQPPDHYHHYGIWNPWTRTDFEGREVDFWNLGDGEGTVRHQEILQTTSGQIFGGFETFLKHIDLSAPSGEKVALNETWEVIACNADPENNIWLIDFVSTLHPASQSPLTIKAYRYQGFSLRATEKWDDQTADLLTSEGYDKSNGNATRARWIDVNGVSEVQEGRSGVLFMTNPGNHDFPERLRLWPVDSNGGEENVYINFNPAQDKDWTLEPGKSYTLQYRMIVYDGEIDTETANRYWKDYSNPPKVEVRSLNHLSGKKVLLYTKNGEGYVHDNIPYSVDAINKLGQENGFMVDVSDDPGLFTIENLKQYDALIFSNTNNEAFDTASQREALQEYIRQGGGFMGIHSASGSERDWPWFSKLVGGNFERHAPRQDFTVEVLDPTHTSTYFLPHRWEIQDDECYYLKELNPAMDVLLVADLTTVTDEQMSTFPGTNFGDQFPVAWSQEFDGGRQWYTSLGHRPEQYSDPLFVRHLLGGIKWVTSD</sequence>
<organism evidence="2 3">
    <name type="scientific">Rhodohalobacter sulfatireducens</name>
    <dbReference type="NCBI Taxonomy" id="2911366"/>
    <lineage>
        <taxon>Bacteria</taxon>
        <taxon>Pseudomonadati</taxon>
        <taxon>Balneolota</taxon>
        <taxon>Balneolia</taxon>
        <taxon>Balneolales</taxon>
        <taxon>Balneolaceae</taxon>
        <taxon>Rhodohalobacter</taxon>
    </lineage>
</organism>
<dbReference type="Gene3D" id="3.40.50.880">
    <property type="match status" value="1"/>
</dbReference>
<dbReference type="InterPro" id="IPR029062">
    <property type="entry name" value="Class_I_gatase-like"/>
</dbReference>
<proteinExistence type="predicted"/>
<keyword evidence="3" id="KW-1185">Reference proteome</keyword>
<protein>
    <submittedName>
        <fullName evidence="2">PmoA family protein</fullName>
    </submittedName>
</protein>